<dbReference type="AlphaFoldDB" id="A0A4R7Q853"/>
<dbReference type="OrthoDB" id="975384at2"/>
<accession>A0A4R7Q853</accession>
<dbReference type="NCBIfam" id="TIGR04183">
    <property type="entry name" value="Por_Secre_tail"/>
    <property type="match status" value="1"/>
</dbReference>
<gene>
    <name evidence="4" type="ORF">BXY82_0311</name>
</gene>
<evidence type="ECO:0000313" key="5">
    <source>
        <dbReference type="Proteomes" id="UP000294689"/>
    </source>
</evidence>
<sequence>MKKLYFILLALLTVNLGYAQIPVDLAAIEAINIIGPTSTNTAGNVTATGFQRGSGVTRTTDGSHDGFMSKGFDKKGLSPTIAQNKFIKWSVGATAADYSITISDIRLALTRGNTDVATNFTIEYSTDNQSTWNLLGNGSHGSQLTNERFIFSTSITSTFGGTVHFRLYAYDEQKGNGEDGPYGIGKLNTLFDTNNLMQNPGILMRGTVNFDGLEYNDGVWTPLTSNGPSSSTGDKNVIIKSGTYIVGGLTGINKDIQVKNMRLFPGTQVIVPDTASVIVNESLYLQGGEFILNSSSTKYSSLIVEDGVDGEVTYKRHVNSSGNDLISAPVVGQRFDKFVEVNTNIKSSTDGSLLLFGPYKKNPGTYEFWTPTTKTQLLSAQGYRAGSTDNGTFTFKGTVNTGDLPRPILYSAGSASSRWNLIGNPFPSYLKAYEFLDHNLDQLDPDVAAIYGYNAGTATTNTWTVWNLANLPIKGNPSLTPGQAFYVAAQSNGGTVDFMAAWRRTAEGYTDGKDDDFILGRPGNSKLAHTELKISNGTNSFKTELYFNDKSTKAMDVGYDAVIFGEKAPSFSIYSHLVEDNKGLDMTIQSLAYEDLSNEIVIPIGINATKGQQVTVSLQETVFPEGTEVYLEDNVTDTFTLLTNSDYKFTVNSTLKGTGRFFLRISNRTLSEEETFMSNGLQIYSKLKTVYIKGVLLEPTNATIYDIQGRVISSTTLKAGSNDNQINLPQVTSGVYIVKLTSKSQEKSQKVIIK</sequence>
<evidence type="ECO:0000256" key="2">
    <source>
        <dbReference type="SAM" id="SignalP"/>
    </source>
</evidence>
<dbReference type="InterPro" id="IPR026444">
    <property type="entry name" value="Secre_tail"/>
</dbReference>
<keyword evidence="5" id="KW-1185">Reference proteome</keyword>
<organism evidence="4 5">
    <name type="scientific">Gelidibacter sediminis</name>
    <dbReference type="NCBI Taxonomy" id="1608710"/>
    <lineage>
        <taxon>Bacteria</taxon>
        <taxon>Pseudomonadati</taxon>
        <taxon>Bacteroidota</taxon>
        <taxon>Flavobacteriia</taxon>
        <taxon>Flavobacteriales</taxon>
        <taxon>Flavobacteriaceae</taxon>
        <taxon>Gelidibacter</taxon>
    </lineage>
</organism>
<feature type="domain" description="Secretion system C-terminal sorting" evidence="3">
    <location>
        <begin position="699"/>
        <end position="753"/>
    </location>
</feature>
<feature type="signal peptide" evidence="2">
    <location>
        <begin position="1"/>
        <end position="19"/>
    </location>
</feature>
<feature type="chain" id="PRO_5020272869" evidence="2">
    <location>
        <begin position="20"/>
        <end position="754"/>
    </location>
</feature>
<dbReference type="Pfam" id="PF18962">
    <property type="entry name" value="Por_Secre_tail"/>
    <property type="match status" value="1"/>
</dbReference>
<name>A0A4R7Q853_9FLAO</name>
<evidence type="ECO:0000313" key="4">
    <source>
        <dbReference type="EMBL" id="TDU42910.1"/>
    </source>
</evidence>
<evidence type="ECO:0000259" key="3">
    <source>
        <dbReference type="Pfam" id="PF18962"/>
    </source>
</evidence>
<dbReference type="EMBL" id="SOBW01000007">
    <property type="protein sequence ID" value="TDU42910.1"/>
    <property type="molecule type" value="Genomic_DNA"/>
</dbReference>
<dbReference type="Proteomes" id="UP000294689">
    <property type="component" value="Unassembled WGS sequence"/>
</dbReference>
<proteinExistence type="predicted"/>
<dbReference type="RefSeq" id="WP_133756417.1">
    <property type="nucleotide sequence ID" value="NZ_SOBW01000007.1"/>
</dbReference>
<keyword evidence="1 2" id="KW-0732">Signal</keyword>
<evidence type="ECO:0000256" key="1">
    <source>
        <dbReference type="ARBA" id="ARBA00022729"/>
    </source>
</evidence>
<comment type="caution">
    <text evidence="4">The sequence shown here is derived from an EMBL/GenBank/DDBJ whole genome shotgun (WGS) entry which is preliminary data.</text>
</comment>
<protein>
    <submittedName>
        <fullName evidence="4">Putative secreted protein (Por secretion system target)</fullName>
    </submittedName>
</protein>
<reference evidence="4 5" key="1">
    <citation type="submission" date="2019-03" db="EMBL/GenBank/DDBJ databases">
        <title>Genomic Encyclopedia of Archaeal and Bacterial Type Strains, Phase II (KMG-II): from individual species to whole genera.</title>
        <authorList>
            <person name="Goeker M."/>
        </authorList>
    </citation>
    <scope>NUCLEOTIDE SEQUENCE [LARGE SCALE GENOMIC DNA]</scope>
    <source>
        <strain evidence="4 5">DSM 28135</strain>
    </source>
</reference>